<dbReference type="GO" id="GO:0008191">
    <property type="term" value="F:metalloendopeptidase inhibitor activity"/>
    <property type="evidence" value="ECO:0007669"/>
    <property type="project" value="InterPro"/>
</dbReference>
<dbReference type="Gene3D" id="2.40.50.120">
    <property type="match status" value="1"/>
</dbReference>
<evidence type="ECO:0000313" key="15">
    <source>
        <dbReference type="EMBL" id="KAI7795352.1"/>
    </source>
</evidence>
<dbReference type="PANTHER" id="PTHR11844:SF26">
    <property type="entry name" value="METALLOPROTEINASE INHIBITOR 4"/>
    <property type="match status" value="1"/>
</dbReference>
<evidence type="ECO:0000256" key="12">
    <source>
        <dbReference type="PIRSR" id="PIRSR601820-1"/>
    </source>
</evidence>
<name>A0A9W7TFX8_TRIRA</name>
<dbReference type="GO" id="GO:0031012">
    <property type="term" value="C:extracellular matrix"/>
    <property type="evidence" value="ECO:0007669"/>
    <property type="project" value="TreeGrafter"/>
</dbReference>
<dbReference type="SMART" id="SM00206">
    <property type="entry name" value="NTR"/>
    <property type="match status" value="1"/>
</dbReference>
<feature type="disulfide bond" evidence="13">
    <location>
        <begin position="293"/>
        <end position="382"/>
    </location>
</feature>
<protein>
    <recommendedName>
        <fullName evidence="3">Metalloproteinase inhibitor 4</fullName>
    </recommendedName>
    <alternativeName>
        <fullName evidence="11">Tissue inhibitor of metalloproteinases 4</fullName>
    </alternativeName>
</protein>
<dbReference type="GO" id="GO:0009725">
    <property type="term" value="P:response to hormone"/>
    <property type="evidence" value="ECO:0007669"/>
    <property type="project" value="TreeGrafter"/>
</dbReference>
<dbReference type="InterPro" id="IPR030490">
    <property type="entry name" value="TIMP_CS"/>
</dbReference>
<feature type="domain" description="NTR" evidence="14">
    <location>
        <begin position="291"/>
        <end position="407"/>
    </location>
</feature>
<keyword evidence="5" id="KW-0483">Metalloprotease inhibitor</keyword>
<dbReference type="InterPro" id="IPR027465">
    <property type="entry name" value="TIMP_C"/>
</dbReference>
<dbReference type="Pfam" id="PF00965">
    <property type="entry name" value="TIMP"/>
    <property type="match status" value="1"/>
</dbReference>
<keyword evidence="10" id="KW-0481">Metalloenzyme inhibitor</keyword>
<dbReference type="PANTHER" id="PTHR11844">
    <property type="entry name" value="METALLOPROTEASE INHIBITOR"/>
    <property type="match status" value="1"/>
</dbReference>
<comment type="caution">
    <text evidence="15">The sequence shown here is derived from an EMBL/GenBank/DDBJ whole genome shotgun (WGS) entry which is preliminary data.</text>
</comment>
<keyword evidence="9 13" id="KW-1015">Disulfide bond</keyword>
<sequence>MTIKCGIKWKPQRAVMEAESHWKHQEIVDMVCQGRLGLGHYSEKRWNRADARARRGLVVQRVTCESVRTCLSGPMDAVGPGTGATTVVEDRPREALAEGQYRWRHDKVLIEIAKWVEQQRVEANNKQVHPSTVAKNPPSSLQRASDWELRVDLKMKLVFPQDVAVTSLRTDMFLLSRSTKTIIIAELTVPWEERLATSHQRKKAKNQDLVDKAVVKGWHATSYPIEVGCRGFPAKSVRYFLQRVGLEPKQLKKATRDIAAAAESSSRWLWLKRAHSWNPSAGLNIQTAESCRCAPPHPQHQFCTSEMVILADATGNRLPVNDQNNLFRYKIKIIKVLKGSNNASRIQYIYTDPQTMCGITLDQGRYVLSGYRFKDGIRSMMCGLVEQWDLLSLTEQENFKQTYKMGCDCTISTCSGSPCCPQSKKECMWETNSPDSLGYACLRDSDGICSWYRPSSKVDEDAMCKV</sequence>
<feature type="disulfide bond" evidence="13">
    <location>
        <begin position="427"/>
        <end position="441"/>
    </location>
</feature>
<accession>A0A9W7TFX8</accession>
<evidence type="ECO:0000256" key="6">
    <source>
        <dbReference type="ARBA" id="ARBA00022690"/>
    </source>
</evidence>
<keyword evidence="6" id="KW-0646">Protease inhibitor</keyword>
<evidence type="ECO:0000256" key="3">
    <source>
        <dbReference type="ARBA" id="ARBA00013515"/>
    </source>
</evidence>
<dbReference type="GO" id="GO:0002020">
    <property type="term" value="F:protease binding"/>
    <property type="evidence" value="ECO:0007669"/>
    <property type="project" value="TreeGrafter"/>
</dbReference>
<dbReference type="SUPFAM" id="SSF50242">
    <property type="entry name" value="TIMP-like"/>
    <property type="match status" value="1"/>
</dbReference>
<feature type="disulfide bond" evidence="13">
    <location>
        <begin position="291"/>
        <end position="357"/>
    </location>
</feature>
<dbReference type="Gene3D" id="3.90.370.10">
    <property type="entry name" value="Tissue inhibitor of metalloproteinase-1. Chain B, domain 1"/>
    <property type="match status" value="1"/>
</dbReference>
<comment type="similarity">
    <text evidence="2">Belongs to the protease inhibitor I35 (TIMP) family.</text>
</comment>
<feature type="disulfide bond" evidence="13">
    <location>
        <begin position="409"/>
        <end position="449"/>
    </location>
</feature>
<keyword evidence="7 12" id="KW-0479">Metal-binding</keyword>
<feature type="binding site" evidence="12">
    <location>
        <position position="291"/>
    </location>
    <ligand>
        <name>Zn(2+)</name>
        <dbReference type="ChEBI" id="CHEBI:29105"/>
        <note>ligand shared with metalloproteinase partner</note>
    </ligand>
</feature>
<dbReference type="InterPro" id="IPR001820">
    <property type="entry name" value="TIMP"/>
</dbReference>
<dbReference type="InterPro" id="IPR001134">
    <property type="entry name" value="Netrin_domain"/>
</dbReference>
<dbReference type="InterPro" id="IPR008993">
    <property type="entry name" value="TIMP-like_OB-fold"/>
</dbReference>
<dbReference type="AlphaFoldDB" id="A0A9W7TFX8"/>
<evidence type="ECO:0000256" key="2">
    <source>
        <dbReference type="ARBA" id="ARBA00011027"/>
    </source>
</evidence>
<evidence type="ECO:0000256" key="10">
    <source>
        <dbReference type="ARBA" id="ARBA00023215"/>
    </source>
</evidence>
<organism evidence="15 16">
    <name type="scientific">Triplophysa rosa</name>
    <name type="common">Cave loach</name>
    <dbReference type="NCBI Taxonomy" id="992332"/>
    <lineage>
        <taxon>Eukaryota</taxon>
        <taxon>Metazoa</taxon>
        <taxon>Chordata</taxon>
        <taxon>Craniata</taxon>
        <taxon>Vertebrata</taxon>
        <taxon>Euteleostomi</taxon>
        <taxon>Actinopterygii</taxon>
        <taxon>Neopterygii</taxon>
        <taxon>Teleostei</taxon>
        <taxon>Ostariophysi</taxon>
        <taxon>Cypriniformes</taxon>
        <taxon>Nemacheilidae</taxon>
        <taxon>Triplophysa</taxon>
    </lineage>
</organism>
<evidence type="ECO:0000259" key="14">
    <source>
        <dbReference type="PROSITE" id="PS50189"/>
    </source>
</evidence>
<evidence type="ECO:0000256" key="4">
    <source>
        <dbReference type="ARBA" id="ARBA00022525"/>
    </source>
</evidence>
<dbReference type="GO" id="GO:0051045">
    <property type="term" value="P:negative regulation of membrane protein ectodomain proteolysis"/>
    <property type="evidence" value="ECO:0007669"/>
    <property type="project" value="TreeGrafter"/>
</dbReference>
<reference evidence="15" key="1">
    <citation type="submission" date="2021-02" db="EMBL/GenBank/DDBJ databases">
        <title>Comparative genomics reveals that relaxation of natural selection precedes convergent phenotypic evolution of cavefish.</title>
        <authorList>
            <person name="Peng Z."/>
        </authorList>
    </citation>
    <scope>NUCLEOTIDE SEQUENCE</scope>
    <source>
        <tissue evidence="15">Muscle</tissue>
    </source>
</reference>
<feature type="disulfide bond" evidence="13">
    <location>
        <begin position="303"/>
        <end position="407"/>
    </location>
</feature>
<evidence type="ECO:0000256" key="7">
    <source>
        <dbReference type="ARBA" id="ARBA00022723"/>
    </source>
</evidence>
<keyword evidence="16" id="KW-1185">Reference proteome</keyword>
<evidence type="ECO:0000313" key="16">
    <source>
        <dbReference type="Proteomes" id="UP001059041"/>
    </source>
</evidence>
<evidence type="ECO:0000256" key="8">
    <source>
        <dbReference type="ARBA" id="ARBA00022833"/>
    </source>
</evidence>
<dbReference type="EMBL" id="JAFHDT010000020">
    <property type="protein sequence ID" value="KAI7795352.1"/>
    <property type="molecule type" value="Genomic_DNA"/>
</dbReference>
<evidence type="ECO:0000256" key="9">
    <source>
        <dbReference type="ARBA" id="ARBA00023157"/>
    </source>
</evidence>
<dbReference type="PROSITE" id="PS50189">
    <property type="entry name" value="NTR"/>
    <property type="match status" value="1"/>
</dbReference>
<keyword evidence="8 12" id="KW-0862">Zinc</keyword>
<dbReference type="GO" id="GO:0034097">
    <property type="term" value="P:response to cytokine"/>
    <property type="evidence" value="ECO:0007669"/>
    <property type="project" value="TreeGrafter"/>
</dbReference>
<evidence type="ECO:0000256" key="11">
    <source>
        <dbReference type="ARBA" id="ARBA00030105"/>
    </source>
</evidence>
<proteinExistence type="inferred from homology"/>
<gene>
    <name evidence="15" type="ORF">IRJ41_016846</name>
</gene>
<dbReference type="PROSITE" id="PS00288">
    <property type="entry name" value="TIMP"/>
    <property type="match status" value="1"/>
</dbReference>
<evidence type="ECO:0000256" key="13">
    <source>
        <dbReference type="PIRSR" id="PIRSR601820-3"/>
    </source>
</evidence>
<dbReference type="GO" id="GO:0046872">
    <property type="term" value="F:metal ion binding"/>
    <property type="evidence" value="ECO:0007669"/>
    <property type="project" value="UniProtKB-KW"/>
</dbReference>
<feature type="disulfide bond" evidence="13">
    <location>
        <begin position="414"/>
        <end position="419"/>
    </location>
</feature>
<dbReference type="GO" id="GO:0005615">
    <property type="term" value="C:extracellular space"/>
    <property type="evidence" value="ECO:0007669"/>
    <property type="project" value="TreeGrafter"/>
</dbReference>
<dbReference type="Proteomes" id="UP001059041">
    <property type="component" value="Linkage Group LG20"/>
</dbReference>
<comment type="subcellular location">
    <subcellularLocation>
        <location evidence="1">Secreted</location>
    </subcellularLocation>
</comment>
<keyword evidence="4" id="KW-0964">Secreted</keyword>
<evidence type="ECO:0000256" key="5">
    <source>
        <dbReference type="ARBA" id="ARBA00022608"/>
    </source>
</evidence>
<evidence type="ECO:0000256" key="1">
    <source>
        <dbReference type="ARBA" id="ARBA00004613"/>
    </source>
</evidence>